<keyword evidence="4" id="KW-1185">Reference proteome</keyword>
<dbReference type="AlphaFoldDB" id="A0A1E3PQX8"/>
<keyword evidence="1" id="KW-0479">Metal-binding</keyword>
<dbReference type="Gene3D" id="3.30.830.10">
    <property type="entry name" value="Metalloenzyme, LuxS/M16 peptidase-like"/>
    <property type="match status" value="1"/>
</dbReference>
<name>A0A1E3PQX8_9ASCO</name>
<dbReference type="OrthoDB" id="952271at2759"/>
<dbReference type="GO" id="GO:0004222">
    <property type="term" value="F:metalloendopeptidase activity"/>
    <property type="evidence" value="ECO:0007669"/>
    <property type="project" value="TreeGrafter"/>
</dbReference>
<dbReference type="Pfam" id="PF05193">
    <property type="entry name" value="Peptidase_M16_C"/>
    <property type="match status" value="1"/>
</dbReference>
<evidence type="ECO:0000313" key="4">
    <source>
        <dbReference type="Proteomes" id="UP000095009"/>
    </source>
</evidence>
<dbReference type="GO" id="GO:0005739">
    <property type="term" value="C:mitochondrion"/>
    <property type="evidence" value="ECO:0007669"/>
    <property type="project" value="TreeGrafter"/>
</dbReference>
<dbReference type="InterPro" id="IPR007863">
    <property type="entry name" value="Peptidase_M16_C"/>
</dbReference>
<dbReference type="EMBL" id="KV454406">
    <property type="protein sequence ID" value="ODQ67843.1"/>
    <property type="molecule type" value="Genomic_DNA"/>
</dbReference>
<protein>
    <recommendedName>
        <fullName evidence="2">Peptidase M16 C-terminal domain-containing protein</fullName>
    </recommendedName>
</protein>
<accession>A0A1E3PQX8</accession>
<evidence type="ECO:0000313" key="3">
    <source>
        <dbReference type="EMBL" id="ODQ67843.1"/>
    </source>
</evidence>
<organism evidence="3 4">
    <name type="scientific">Nadsonia fulvescens var. elongata DSM 6958</name>
    <dbReference type="NCBI Taxonomy" id="857566"/>
    <lineage>
        <taxon>Eukaryota</taxon>
        <taxon>Fungi</taxon>
        <taxon>Dikarya</taxon>
        <taxon>Ascomycota</taxon>
        <taxon>Saccharomycotina</taxon>
        <taxon>Dipodascomycetes</taxon>
        <taxon>Dipodascales</taxon>
        <taxon>Dipodascales incertae sedis</taxon>
        <taxon>Nadsonia</taxon>
    </lineage>
</organism>
<sequence length="94" mass="10489">MDSKALEINFIIPDQTLDYKTKVSNYYSHLIGHESKGPLFYFFKKLGWVAHLSAGPGHTSGGGSDLFSISLDLTDEDLKNYENILVNVFEFGNA</sequence>
<dbReference type="STRING" id="857566.A0A1E3PQX8"/>
<dbReference type="Proteomes" id="UP000095009">
    <property type="component" value="Unassembled WGS sequence"/>
</dbReference>
<dbReference type="GO" id="GO:0043171">
    <property type="term" value="P:peptide catabolic process"/>
    <property type="evidence" value="ECO:0007669"/>
    <property type="project" value="TreeGrafter"/>
</dbReference>
<dbReference type="SUPFAM" id="SSF63411">
    <property type="entry name" value="LuxS/MPP-like metallohydrolase"/>
    <property type="match status" value="1"/>
</dbReference>
<dbReference type="InterPro" id="IPR011249">
    <property type="entry name" value="Metalloenz_LuxS/M16"/>
</dbReference>
<proteinExistence type="predicted"/>
<dbReference type="GO" id="GO:0005829">
    <property type="term" value="C:cytosol"/>
    <property type="evidence" value="ECO:0007669"/>
    <property type="project" value="TreeGrafter"/>
</dbReference>
<reference evidence="3 4" key="1">
    <citation type="journal article" date="2016" name="Proc. Natl. Acad. Sci. U.S.A.">
        <title>Comparative genomics of biotechnologically important yeasts.</title>
        <authorList>
            <person name="Riley R."/>
            <person name="Haridas S."/>
            <person name="Wolfe K.H."/>
            <person name="Lopes M.R."/>
            <person name="Hittinger C.T."/>
            <person name="Goeker M."/>
            <person name="Salamov A.A."/>
            <person name="Wisecaver J.H."/>
            <person name="Long T.M."/>
            <person name="Calvey C.H."/>
            <person name="Aerts A.L."/>
            <person name="Barry K.W."/>
            <person name="Choi C."/>
            <person name="Clum A."/>
            <person name="Coughlan A.Y."/>
            <person name="Deshpande S."/>
            <person name="Douglass A.P."/>
            <person name="Hanson S.J."/>
            <person name="Klenk H.-P."/>
            <person name="LaButti K.M."/>
            <person name="Lapidus A."/>
            <person name="Lindquist E.A."/>
            <person name="Lipzen A.M."/>
            <person name="Meier-Kolthoff J.P."/>
            <person name="Ohm R.A."/>
            <person name="Otillar R.P."/>
            <person name="Pangilinan J.L."/>
            <person name="Peng Y."/>
            <person name="Rokas A."/>
            <person name="Rosa C.A."/>
            <person name="Scheuner C."/>
            <person name="Sibirny A.A."/>
            <person name="Slot J.C."/>
            <person name="Stielow J.B."/>
            <person name="Sun H."/>
            <person name="Kurtzman C.P."/>
            <person name="Blackwell M."/>
            <person name="Grigoriev I.V."/>
            <person name="Jeffries T.W."/>
        </authorList>
    </citation>
    <scope>NUCLEOTIDE SEQUENCE [LARGE SCALE GENOMIC DNA]</scope>
    <source>
        <strain evidence="3 4">DSM 6958</strain>
    </source>
</reference>
<dbReference type="GO" id="GO:0051603">
    <property type="term" value="P:proteolysis involved in protein catabolic process"/>
    <property type="evidence" value="ECO:0007669"/>
    <property type="project" value="TreeGrafter"/>
</dbReference>
<dbReference type="PANTHER" id="PTHR43690:SF18">
    <property type="entry name" value="INSULIN-DEGRADING ENZYME-RELATED"/>
    <property type="match status" value="1"/>
</dbReference>
<gene>
    <name evidence="3" type="ORF">NADFUDRAFT_68215</name>
</gene>
<dbReference type="PANTHER" id="PTHR43690">
    <property type="entry name" value="NARDILYSIN"/>
    <property type="match status" value="1"/>
</dbReference>
<evidence type="ECO:0000259" key="2">
    <source>
        <dbReference type="Pfam" id="PF05193"/>
    </source>
</evidence>
<dbReference type="GO" id="GO:0046872">
    <property type="term" value="F:metal ion binding"/>
    <property type="evidence" value="ECO:0007669"/>
    <property type="project" value="UniProtKB-KW"/>
</dbReference>
<feature type="domain" description="Peptidase M16 C-terminal" evidence="2">
    <location>
        <begin position="3"/>
        <end position="90"/>
    </location>
</feature>
<dbReference type="InterPro" id="IPR050626">
    <property type="entry name" value="Peptidase_M16"/>
</dbReference>
<evidence type="ECO:0000256" key="1">
    <source>
        <dbReference type="ARBA" id="ARBA00022723"/>
    </source>
</evidence>